<reference evidence="4 5" key="1">
    <citation type="journal article" date="2021" name="Nat. Commun.">
        <title>Genetic determinants of endophytism in the Arabidopsis root mycobiome.</title>
        <authorList>
            <person name="Mesny F."/>
            <person name="Miyauchi S."/>
            <person name="Thiergart T."/>
            <person name="Pickel B."/>
            <person name="Atanasova L."/>
            <person name="Karlsson M."/>
            <person name="Huettel B."/>
            <person name="Barry K.W."/>
            <person name="Haridas S."/>
            <person name="Chen C."/>
            <person name="Bauer D."/>
            <person name="Andreopoulos W."/>
            <person name="Pangilinan J."/>
            <person name="LaButti K."/>
            <person name="Riley R."/>
            <person name="Lipzen A."/>
            <person name="Clum A."/>
            <person name="Drula E."/>
            <person name="Henrissat B."/>
            <person name="Kohler A."/>
            <person name="Grigoriev I.V."/>
            <person name="Martin F.M."/>
            <person name="Hacquard S."/>
        </authorList>
    </citation>
    <scope>NUCLEOTIDE SEQUENCE [LARGE SCALE GENOMIC DNA]</scope>
    <source>
        <strain evidence="4 5">MPI-CAGE-CH-0241</strain>
    </source>
</reference>
<protein>
    <recommendedName>
        <fullName evidence="3">Rho-GAP domain-containing protein</fullName>
    </recommendedName>
</protein>
<dbReference type="EMBL" id="JAGPYM010000037">
    <property type="protein sequence ID" value="KAH6874727.1"/>
    <property type="molecule type" value="Genomic_DNA"/>
</dbReference>
<gene>
    <name evidence="4" type="ORF">B0T10DRAFT_585904</name>
</gene>
<evidence type="ECO:0000313" key="4">
    <source>
        <dbReference type="EMBL" id="KAH6874727.1"/>
    </source>
</evidence>
<dbReference type="GO" id="GO:0007165">
    <property type="term" value="P:signal transduction"/>
    <property type="evidence" value="ECO:0007669"/>
    <property type="project" value="InterPro"/>
</dbReference>
<dbReference type="Pfam" id="PF17111">
    <property type="entry name" value="PigL_N"/>
    <property type="match status" value="1"/>
</dbReference>
<dbReference type="SMART" id="SM00324">
    <property type="entry name" value="RhoGAP"/>
    <property type="match status" value="1"/>
</dbReference>
<feature type="domain" description="Rho-GAP" evidence="3">
    <location>
        <begin position="381"/>
        <end position="586"/>
    </location>
</feature>
<dbReference type="GO" id="GO:0005096">
    <property type="term" value="F:GTPase activator activity"/>
    <property type="evidence" value="ECO:0007669"/>
    <property type="project" value="UniProtKB-KW"/>
</dbReference>
<organism evidence="4 5">
    <name type="scientific">Thelonectria olida</name>
    <dbReference type="NCBI Taxonomy" id="1576542"/>
    <lineage>
        <taxon>Eukaryota</taxon>
        <taxon>Fungi</taxon>
        <taxon>Dikarya</taxon>
        <taxon>Ascomycota</taxon>
        <taxon>Pezizomycotina</taxon>
        <taxon>Sordariomycetes</taxon>
        <taxon>Hypocreomycetidae</taxon>
        <taxon>Hypocreales</taxon>
        <taxon>Nectriaceae</taxon>
        <taxon>Thelonectria</taxon>
    </lineage>
</organism>
<dbReference type="Gene3D" id="1.10.555.10">
    <property type="entry name" value="Rho GTPase activation protein"/>
    <property type="match status" value="1"/>
</dbReference>
<feature type="region of interest" description="Disordered" evidence="2">
    <location>
        <begin position="304"/>
        <end position="325"/>
    </location>
</feature>
<dbReference type="Proteomes" id="UP000777438">
    <property type="component" value="Unassembled WGS sequence"/>
</dbReference>
<dbReference type="InterPro" id="IPR051025">
    <property type="entry name" value="RhoGAP"/>
</dbReference>
<dbReference type="PROSITE" id="PS50238">
    <property type="entry name" value="RHOGAP"/>
    <property type="match status" value="1"/>
</dbReference>
<evidence type="ECO:0000313" key="5">
    <source>
        <dbReference type="Proteomes" id="UP000777438"/>
    </source>
</evidence>
<evidence type="ECO:0000256" key="2">
    <source>
        <dbReference type="SAM" id="MobiDB-lite"/>
    </source>
</evidence>
<dbReference type="PANTHER" id="PTHR15228">
    <property type="entry name" value="SPERMATHECAL PHYSIOLOGY VARIANT"/>
    <property type="match status" value="1"/>
</dbReference>
<dbReference type="InterPro" id="IPR008936">
    <property type="entry name" value="Rho_GTPase_activation_prot"/>
</dbReference>
<dbReference type="GO" id="GO:0005938">
    <property type="term" value="C:cell cortex"/>
    <property type="evidence" value="ECO:0007669"/>
    <property type="project" value="TreeGrafter"/>
</dbReference>
<keyword evidence="5" id="KW-1185">Reference proteome</keyword>
<evidence type="ECO:0000256" key="1">
    <source>
        <dbReference type="ARBA" id="ARBA00022468"/>
    </source>
</evidence>
<feature type="compositionally biased region" description="Low complexity" evidence="2">
    <location>
        <begin position="307"/>
        <end position="319"/>
    </location>
</feature>
<sequence length="588" mass="65154">MADPLSTAASVIGLLTAAAQISKILASVIDKARHAPQECSKIKTEVDDITNVLGSLQLFIMGTHRASRSRTSLIMVDQVVATLAATVSTFSELDTLATALQVESEMNLLDRLRWASKEKDIKGVLVRLESHKSSLTLMLTILTCQSQNDAERDVDRLCNLVEQTLLQNVMLKERLAAWEPQKEEQNQLETMESRLNRQTLDDNFATEDAAPNPDSPVVNERPKWQRNERGFAFEEILMSSRAYRITARDNSDGFSVITSAGRTASWSMLSGLSLSEVSHIGIQAIPIYASDITNKDHYDFSPAICGSMSSQSPPRSSPQGLEKSSRRKWLKGLFRSAQSVEPEPEPRPAVFGVSLGTSIAYAKATITRSDADGNSVVYGYIPIAVAKTGNILKQHGKSYAFACPSYLGKANGGPISGVEIQDVFAINGNPVRMSSMQRILESPPMYGRQYDWDEFTVHDTAGVLLRYLKSLPEPIIPYDHFARYVEQCNVFLDRELDEDEDASFFDRIRTLILELPALNRQLLIYLLDIMAVFASKSDRNKMTPLRLVSIFQPSILSDIPAAMDAEAHRVAAQIVVAILDKEVDIGFM</sequence>
<dbReference type="OrthoDB" id="19923at2759"/>
<dbReference type="GO" id="GO:0060237">
    <property type="term" value="P:regulation of fungal-type cell wall organization"/>
    <property type="evidence" value="ECO:0007669"/>
    <property type="project" value="TreeGrafter"/>
</dbReference>
<dbReference type="InterPro" id="IPR000198">
    <property type="entry name" value="RhoGAP_dom"/>
</dbReference>
<dbReference type="PANTHER" id="PTHR15228:SF25">
    <property type="entry name" value="F-BAR DOMAIN-CONTAINING PROTEIN"/>
    <property type="match status" value="1"/>
</dbReference>
<dbReference type="InterPro" id="IPR031348">
    <property type="entry name" value="PigL_N"/>
</dbReference>
<dbReference type="AlphaFoldDB" id="A0A9P8VSZ2"/>
<proteinExistence type="predicted"/>
<evidence type="ECO:0000259" key="3">
    <source>
        <dbReference type="PROSITE" id="PS50238"/>
    </source>
</evidence>
<accession>A0A9P8VSZ2</accession>
<keyword evidence="1" id="KW-0343">GTPase activation</keyword>
<dbReference type="Pfam" id="PF00620">
    <property type="entry name" value="RhoGAP"/>
    <property type="match status" value="1"/>
</dbReference>
<name>A0A9P8VSZ2_9HYPO</name>
<comment type="caution">
    <text evidence="4">The sequence shown here is derived from an EMBL/GenBank/DDBJ whole genome shotgun (WGS) entry which is preliminary data.</text>
</comment>
<dbReference type="SUPFAM" id="SSF48350">
    <property type="entry name" value="GTPase activation domain, GAP"/>
    <property type="match status" value="1"/>
</dbReference>